<sequence length="405" mass="45344">MALTLLAVTGMTPQVITETLFGLHRQRSPWPEKLHIITTRVGEGVLSRSLFEEGKLNALCDELEMPRYTPGQVVINVVPDADGKPVDDARTLADHEALADFIMQIVRELTADEKTTLHASIAGGRKTMTFYLGYAMSLFGRPEDRMSHVLVGAGYESHPDFFFPTRTSQMIVGRDGQPLDMAEAIVSLADIPFIRQRDQLPNMLQQRGEPMSFRHLVDLINLGAQPHRLSIRLNGSEQTLNILADGQYIHSLTFSGLFDWCWYETVARATQEEDGALRRHTPEGEENSAYLGHAVMARLAVHLGLPYDAERDLRPQVEEWLKHHEAVLEGARIRPSDFSANMLRGLDVSQATNRIKRRLKAELPEGIASRISPGLYFDDAGQKHSRTRKGGGYALNIMPEQVLLC</sequence>
<dbReference type="InterPro" id="IPR019092">
    <property type="entry name" value="SSO2081-like_dom"/>
</dbReference>
<dbReference type="RefSeq" id="WP_264430083.1">
    <property type="nucleotide sequence ID" value="NZ_CP080627.1"/>
</dbReference>
<evidence type="ECO:0000313" key="3">
    <source>
        <dbReference type="Proteomes" id="UP001163082"/>
    </source>
</evidence>
<dbReference type="NCBIfam" id="TIGR02584">
    <property type="entry name" value="cas_NE0113"/>
    <property type="match status" value="1"/>
</dbReference>
<name>A0ABY6JQX2_9GAMM</name>
<dbReference type="InterPro" id="IPR013413">
    <property type="entry name" value="CRISPR-assoc_prot_NE0113"/>
</dbReference>
<protein>
    <submittedName>
        <fullName evidence="2">TIGR02584 family CRISPR-associated protein</fullName>
    </submittedName>
</protein>
<evidence type="ECO:0000313" key="2">
    <source>
        <dbReference type="EMBL" id="UYV19479.1"/>
    </source>
</evidence>
<evidence type="ECO:0000259" key="1">
    <source>
        <dbReference type="Pfam" id="PF09623"/>
    </source>
</evidence>
<keyword evidence="3" id="KW-1185">Reference proteome</keyword>
<accession>A0ABY6JQX2</accession>
<gene>
    <name evidence="2" type="ORF">K1Y77_02015</name>
</gene>
<feature type="domain" description="CRISPR system ring nuclease SSO2081-like" evidence="1">
    <location>
        <begin position="12"/>
        <end position="215"/>
    </location>
</feature>
<organism evidence="2 3">
    <name type="scientific">Halomonas qaidamensis</name>
    <dbReference type="NCBI Taxonomy" id="2866211"/>
    <lineage>
        <taxon>Bacteria</taxon>
        <taxon>Pseudomonadati</taxon>
        <taxon>Pseudomonadota</taxon>
        <taxon>Gammaproteobacteria</taxon>
        <taxon>Oceanospirillales</taxon>
        <taxon>Halomonadaceae</taxon>
        <taxon>Halomonas</taxon>
    </lineage>
</organism>
<dbReference type="Proteomes" id="UP001163082">
    <property type="component" value="Chromosome"/>
</dbReference>
<reference evidence="2 3" key="1">
    <citation type="journal article" date="2022" name="Antonie Van Leeuwenhoek">
        <title>Whole genome sequencing of the halophilic Halomonas qaidamensis XH36, a novel species strain with high ectoine production.</title>
        <authorList>
            <person name="Zhang T."/>
            <person name="Cui T."/>
            <person name="Cao Y."/>
            <person name="Li Y."/>
            <person name="Li F."/>
            <person name="Zhu D."/>
            <person name="Xing J."/>
        </authorList>
    </citation>
    <scope>NUCLEOTIDE SEQUENCE [LARGE SCALE GENOMIC DNA]</scope>
    <source>
        <strain evidence="2 3">XH36</strain>
    </source>
</reference>
<dbReference type="Pfam" id="PF09623">
    <property type="entry name" value="Cas_NE0113"/>
    <property type="match status" value="1"/>
</dbReference>
<dbReference type="EMBL" id="CP080627">
    <property type="protein sequence ID" value="UYV19479.1"/>
    <property type="molecule type" value="Genomic_DNA"/>
</dbReference>
<proteinExistence type="predicted"/>